<accession>A0A0G1MVL4</accession>
<reference evidence="2 3" key="1">
    <citation type="journal article" date="2015" name="Nature">
        <title>rRNA introns, odd ribosomes, and small enigmatic genomes across a large radiation of phyla.</title>
        <authorList>
            <person name="Brown C.T."/>
            <person name="Hug L.A."/>
            <person name="Thomas B.C."/>
            <person name="Sharon I."/>
            <person name="Castelle C.J."/>
            <person name="Singh A."/>
            <person name="Wilkins M.J."/>
            <person name="Williams K.H."/>
            <person name="Banfield J.F."/>
        </authorList>
    </citation>
    <scope>NUCLEOTIDE SEQUENCE [LARGE SCALE GENOMIC DNA]</scope>
</reference>
<protein>
    <submittedName>
        <fullName evidence="2">Uncharacterized protein</fullName>
    </submittedName>
</protein>
<evidence type="ECO:0000313" key="3">
    <source>
        <dbReference type="Proteomes" id="UP000034653"/>
    </source>
</evidence>
<comment type="caution">
    <text evidence="2">The sequence shown here is derived from an EMBL/GenBank/DDBJ whole genome shotgun (WGS) entry which is preliminary data.</text>
</comment>
<keyword evidence="1" id="KW-0812">Transmembrane</keyword>
<organism evidence="2 3">
    <name type="scientific">Candidatus Woesebacteria bacterium GW2011_GWA1_45_8</name>
    <dbReference type="NCBI Taxonomy" id="1618559"/>
    <lineage>
        <taxon>Bacteria</taxon>
        <taxon>Candidatus Woeseibacteriota</taxon>
    </lineage>
</organism>
<evidence type="ECO:0000313" key="2">
    <source>
        <dbReference type="EMBL" id="KKU12351.1"/>
    </source>
</evidence>
<proteinExistence type="predicted"/>
<dbReference type="AlphaFoldDB" id="A0A0G1MVL4"/>
<dbReference type="EMBL" id="LCLG01000002">
    <property type="protein sequence ID" value="KKU12351.1"/>
    <property type="molecule type" value="Genomic_DNA"/>
</dbReference>
<keyword evidence="1" id="KW-1133">Transmembrane helix</keyword>
<name>A0A0G1MVL4_9BACT</name>
<gene>
    <name evidence="2" type="ORF">UX19_C0002G0058</name>
</gene>
<sequence>MLTKTLAKIDRYYPILVAVIVGLTILIIFSLRGIFTALNTASEFDPDLVAPSVKVEKARLDSVFDKIKNQKPPGLTSAP</sequence>
<evidence type="ECO:0000256" key="1">
    <source>
        <dbReference type="SAM" id="Phobius"/>
    </source>
</evidence>
<keyword evidence="1" id="KW-0472">Membrane</keyword>
<dbReference type="Proteomes" id="UP000034653">
    <property type="component" value="Unassembled WGS sequence"/>
</dbReference>
<feature type="transmembrane region" description="Helical" evidence="1">
    <location>
        <begin position="12"/>
        <end position="35"/>
    </location>
</feature>